<dbReference type="CDD" id="cd05399">
    <property type="entry name" value="NT_Rel-Spo_like"/>
    <property type="match status" value="1"/>
</dbReference>
<dbReference type="PROSITE" id="PS51831">
    <property type="entry name" value="HD"/>
    <property type="match status" value="1"/>
</dbReference>
<evidence type="ECO:0000259" key="6">
    <source>
        <dbReference type="PROSITE" id="PS51671"/>
    </source>
</evidence>
<dbReference type="InterPro" id="IPR004095">
    <property type="entry name" value="TGS"/>
</dbReference>
<comment type="catalytic activity">
    <reaction evidence="4">
        <text>GTP + ATP = guanosine 3'-diphosphate 5'-triphosphate + AMP</text>
        <dbReference type="Rhea" id="RHEA:22088"/>
        <dbReference type="ChEBI" id="CHEBI:30616"/>
        <dbReference type="ChEBI" id="CHEBI:37565"/>
        <dbReference type="ChEBI" id="CHEBI:142410"/>
        <dbReference type="ChEBI" id="CHEBI:456215"/>
        <dbReference type="EC" id="2.7.6.5"/>
    </reaction>
</comment>
<keyword evidence="3" id="KW-0342">GTP-binding</keyword>
<feature type="domain" description="TGS" evidence="8">
    <location>
        <begin position="394"/>
        <end position="455"/>
    </location>
</feature>
<dbReference type="SUPFAM" id="SSF81271">
    <property type="entry name" value="TGS-like"/>
    <property type="match status" value="1"/>
</dbReference>
<dbReference type="PANTHER" id="PTHR21262:SF31">
    <property type="entry name" value="GTP PYROPHOSPHOKINASE"/>
    <property type="match status" value="1"/>
</dbReference>
<comment type="similarity">
    <text evidence="5">Belongs to the relA/spoT family.</text>
</comment>
<dbReference type="CDD" id="cd04876">
    <property type="entry name" value="ACT_RelA-SpoT"/>
    <property type="match status" value="1"/>
</dbReference>
<reference evidence="9 10" key="1">
    <citation type="submission" date="2012-01" db="EMBL/GenBank/DDBJ databases">
        <title>The Genome Sequence of Facklamia languida CCUG 37842.</title>
        <authorList>
            <consortium name="The Broad Institute Genome Sequencing Platform"/>
            <person name="Earl A."/>
            <person name="Ward D."/>
            <person name="Feldgarden M."/>
            <person name="Gevers D."/>
            <person name="Huys G."/>
            <person name="Young S.K."/>
            <person name="Zeng Q."/>
            <person name="Gargeya S."/>
            <person name="Fitzgerald M."/>
            <person name="Haas B."/>
            <person name="Abouelleil A."/>
            <person name="Alvarado L."/>
            <person name="Arachchi H.M."/>
            <person name="Berlin A."/>
            <person name="Chapman S.B."/>
            <person name="Gearin G."/>
            <person name="Goldberg J."/>
            <person name="Griggs A."/>
            <person name="Gujja S."/>
            <person name="Hansen M."/>
            <person name="Heiman D."/>
            <person name="Howarth C."/>
            <person name="Larimer J."/>
            <person name="Lui A."/>
            <person name="MacDonald P.J.P."/>
            <person name="McCowen C."/>
            <person name="Montmayeur A."/>
            <person name="Murphy C."/>
            <person name="Neiman D."/>
            <person name="Pearson M."/>
            <person name="Priest M."/>
            <person name="Roberts A."/>
            <person name="Saif S."/>
            <person name="Shea T."/>
            <person name="Sisk P."/>
            <person name="Stolte C."/>
            <person name="Sykes S."/>
            <person name="Wortman J."/>
            <person name="Nusbaum C."/>
            <person name="Birren B."/>
        </authorList>
    </citation>
    <scope>NUCLEOTIDE SEQUENCE [LARGE SCALE GENOMIC DNA]</scope>
    <source>
        <strain evidence="9 10">CCUG 37842</strain>
    </source>
</reference>
<dbReference type="eggNOG" id="COG0317">
    <property type="taxonomic scope" value="Bacteria"/>
</dbReference>
<dbReference type="InterPro" id="IPR003607">
    <property type="entry name" value="HD/PDEase_dom"/>
</dbReference>
<dbReference type="InterPro" id="IPR012675">
    <property type="entry name" value="Beta-grasp_dom_sf"/>
</dbReference>
<dbReference type="GO" id="GO:0005525">
    <property type="term" value="F:GTP binding"/>
    <property type="evidence" value="ECO:0007669"/>
    <property type="project" value="UniProtKB-KW"/>
</dbReference>
<evidence type="ECO:0000259" key="7">
    <source>
        <dbReference type="PROSITE" id="PS51831"/>
    </source>
</evidence>
<evidence type="ECO:0000256" key="3">
    <source>
        <dbReference type="ARBA" id="ARBA00023134"/>
    </source>
</evidence>
<dbReference type="UniPathway" id="UPA00908">
    <property type="reaction ID" value="UER00884"/>
</dbReference>
<dbReference type="Pfam" id="PF02824">
    <property type="entry name" value="TGS"/>
    <property type="match status" value="1"/>
</dbReference>
<keyword evidence="10" id="KW-1185">Reference proteome</keyword>
<accession>H3NK71</accession>
<dbReference type="InterPro" id="IPR033655">
    <property type="entry name" value="TGS_RelA/SpoT"/>
</dbReference>
<feature type="domain" description="ACT" evidence="6">
    <location>
        <begin position="659"/>
        <end position="732"/>
    </location>
</feature>
<evidence type="ECO:0000259" key="8">
    <source>
        <dbReference type="PROSITE" id="PS51880"/>
    </source>
</evidence>
<dbReference type="InterPro" id="IPR007685">
    <property type="entry name" value="RelA_SpoT"/>
</dbReference>
<dbReference type="InterPro" id="IPR045865">
    <property type="entry name" value="ACT-like_dom_sf"/>
</dbReference>
<dbReference type="InterPro" id="IPR045600">
    <property type="entry name" value="RelA/SpoT_AH_RIS"/>
</dbReference>
<dbReference type="InterPro" id="IPR043519">
    <property type="entry name" value="NT_sf"/>
</dbReference>
<organism evidence="9 10">
    <name type="scientific">Facklamia languida CCUG 37842</name>
    <dbReference type="NCBI Taxonomy" id="883113"/>
    <lineage>
        <taxon>Bacteria</taxon>
        <taxon>Bacillati</taxon>
        <taxon>Bacillota</taxon>
        <taxon>Bacilli</taxon>
        <taxon>Lactobacillales</taxon>
        <taxon>Aerococcaceae</taxon>
        <taxon>Facklamia</taxon>
    </lineage>
</organism>
<dbReference type="FunFam" id="3.10.20.30:FF:000002">
    <property type="entry name" value="GTP pyrophosphokinase (RelA/SpoT)"/>
    <property type="match status" value="1"/>
</dbReference>
<keyword evidence="3" id="KW-0547">Nucleotide-binding</keyword>
<dbReference type="RefSeq" id="WP_006309463.1">
    <property type="nucleotide sequence ID" value="NZ_JH601133.1"/>
</dbReference>
<comment type="pathway">
    <text evidence="1">Purine metabolism; ppGpp biosynthesis; ppGpp from GTP: step 1/2.</text>
</comment>
<evidence type="ECO:0000313" key="9">
    <source>
        <dbReference type="EMBL" id="EHR36588.1"/>
    </source>
</evidence>
<comment type="function">
    <text evidence="5">In eubacteria ppGpp (guanosine 3'-diphosphate 5'-diphosphate) is a mediator of the stringent response that coordinates a variety of cellular activities in response to changes in nutritional abundance.</text>
</comment>
<name>H3NK71_9LACT</name>
<evidence type="ECO:0000256" key="4">
    <source>
        <dbReference type="ARBA" id="ARBA00048244"/>
    </source>
</evidence>
<dbReference type="InterPro" id="IPR004811">
    <property type="entry name" value="RelA/Spo_fam"/>
</dbReference>
<gene>
    <name evidence="9" type="ORF">HMPREF9708_01260</name>
</gene>
<evidence type="ECO:0000256" key="5">
    <source>
        <dbReference type="RuleBase" id="RU003847"/>
    </source>
</evidence>
<dbReference type="NCBIfam" id="TIGR00691">
    <property type="entry name" value="spoT_relA"/>
    <property type="match status" value="1"/>
</dbReference>
<dbReference type="SUPFAM" id="SSF55021">
    <property type="entry name" value="ACT-like"/>
    <property type="match status" value="1"/>
</dbReference>
<dbReference type="SUPFAM" id="SSF81301">
    <property type="entry name" value="Nucleotidyltransferase"/>
    <property type="match status" value="1"/>
</dbReference>
<dbReference type="EC" id="2.7.6.5" evidence="2"/>
<sequence length="732" mass="84170">MSKNEVFTGPEVIDLCRTYMNEKSIEFVEKALEFATQAHQEQRRLSGEAYIIHPIQVAGILAKMRLDPDTVATGFLHDVVEDTDYTLQDITDHFSEAVAFLVDGVTKLGKIKFQSKEEQLAENHRKMLLAMAKDIRVVMVKLADRLHNMRTLKFQKPHKQLEKSQEALDIYAPLAERIGMSAIKWELEDIALRYINPAAYYDIVHKMDAKRDEREAYIQVVIQDILSSVQELNIEAEVYGRPKHLYSIYRKMVDQNKEFDDIYDLLAVRVLVDSIKDCYGVLGLIHTKWKPMPGRFKDYIAMPKSNMYQSIHTTVIGPQGKPVEVQIRTHFMHEVAEYGLAAHWAYKEGKAGDREPVDNIQKQLKWFRDLVDYQDDADDASQFMEFIKEDVFKDQVYIFTPRGDVFELPAGSGPIDFAYHIHTEIGNKTIGAKVNGNIVPLNYILKNGDIVEILTNPNSNGPSRDWLKFTKTSKARNRIKRYFKLQERDRNSELGQQMLEKALKENDTSLKAELKGNKEKDLLDRFNFYQLTDLYAAIGLGELSIHTILSYLNIRQDKEEESLRSNVINKEVTETPPKRTSVHESGVVVEGVDNLMIRLSRCCNPVPGDEIIGYITRGRGISVHRKDCANLRSEPDLNHRTIDVHWESDNQLGDDYETEVEVIGFDRAGLFNDVLHVVNHTVKNLKRINGKINDESIATITLRLMISNTRQLDDLMVKLKNVPEVYEVKRKI</sequence>
<evidence type="ECO:0000256" key="2">
    <source>
        <dbReference type="ARBA" id="ARBA00013251"/>
    </source>
</evidence>
<dbReference type="Gene3D" id="3.30.70.260">
    <property type="match status" value="1"/>
</dbReference>
<dbReference type="SMART" id="SM00954">
    <property type="entry name" value="RelA_SpoT"/>
    <property type="match status" value="1"/>
</dbReference>
<protein>
    <recommendedName>
        <fullName evidence="2">GTP diphosphokinase</fullName>
        <ecNumber evidence="2">2.7.6.5</ecNumber>
    </recommendedName>
</protein>
<dbReference type="Proteomes" id="UP000006190">
    <property type="component" value="Unassembled WGS sequence"/>
</dbReference>
<dbReference type="Pfam" id="PF04607">
    <property type="entry name" value="RelA_SpoT"/>
    <property type="match status" value="1"/>
</dbReference>
<dbReference type="SMART" id="SM00471">
    <property type="entry name" value="HDc"/>
    <property type="match status" value="1"/>
</dbReference>
<dbReference type="InterPro" id="IPR012676">
    <property type="entry name" value="TGS-like"/>
</dbReference>
<dbReference type="InterPro" id="IPR006674">
    <property type="entry name" value="HD_domain"/>
</dbReference>
<dbReference type="HOGENOM" id="CLU_012300_3_0_9"/>
<comment type="caution">
    <text evidence="9">The sequence shown here is derived from an EMBL/GenBank/DDBJ whole genome shotgun (WGS) entry which is preliminary data.</text>
</comment>
<dbReference type="Gene3D" id="3.10.20.30">
    <property type="match status" value="1"/>
</dbReference>
<dbReference type="Pfam" id="PF13291">
    <property type="entry name" value="ACT_4"/>
    <property type="match status" value="1"/>
</dbReference>
<dbReference type="Gene3D" id="1.10.3210.10">
    <property type="entry name" value="Hypothetical protein af1432"/>
    <property type="match status" value="1"/>
</dbReference>
<dbReference type="OrthoDB" id="9805041at2"/>
<dbReference type="Pfam" id="PF13328">
    <property type="entry name" value="HD_4"/>
    <property type="match status" value="1"/>
</dbReference>
<dbReference type="CDD" id="cd00077">
    <property type="entry name" value="HDc"/>
    <property type="match status" value="1"/>
</dbReference>
<dbReference type="SUPFAM" id="SSF109604">
    <property type="entry name" value="HD-domain/PDEase-like"/>
    <property type="match status" value="1"/>
</dbReference>
<dbReference type="EMBL" id="AGEG01000014">
    <property type="protein sequence ID" value="EHR36588.1"/>
    <property type="molecule type" value="Genomic_DNA"/>
</dbReference>
<dbReference type="Gene3D" id="3.30.460.10">
    <property type="entry name" value="Beta Polymerase, domain 2"/>
    <property type="match status" value="1"/>
</dbReference>
<feature type="domain" description="HD" evidence="7">
    <location>
        <begin position="50"/>
        <end position="149"/>
    </location>
</feature>
<dbReference type="STRING" id="883113.HMPREF9708_01260"/>
<evidence type="ECO:0000256" key="1">
    <source>
        <dbReference type="ARBA" id="ARBA00004976"/>
    </source>
</evidence>
<dbReference type="Pfam" id="PF19296">
    <property type="entry name" value="RelA_AH_RIS"/>
    <property type="match status" value="1"/>
</dbReference>
<dbReference type="AlphaFoldDB" id="H3NK71"/>
<dbReference type="PROSITE" id="PS51880">
    <property type="entry name" value="TGS"/>
    <property type="match status" value="1"/>
</dbReference>
<dbReference type="PANTHER" id="PTHR21262">
    <property type="entry name" value="GUANOSINE-3',5'-BIS DIPHOSPHATE 3'-PYROPHOSPHOHYDROLASE"/>
    <property type="match status" value="1"/>
</dbReference>
<dbReference type="CDD" id="cd01668">
    <property type="entry name" value="TGS_RSH"/>
    <property type="match status" value="1"/>
</dbReference>
<dbReference type="PROSITE" id="PS51671">
    <property type="entry name" value="ACT"/>
    <property type="match status" value="1"/>
</dbReference>
<dbReference type="InterPro" id="IPR002912">
    <property type="entry name" value="ACT_dom"/>
</dbReference>
<dbReference type="FunFam" id="1.10.3210.10:FF:000001">
    <property type="entry name" value="GTP pyrophosphokinase RelA"/>
    <property type="match status" value="1"/>
</dbReference>
<dbReference type="GO" id="GO:0005886">
    <property type="term" value="C:plasma membrane"/>
    <property type="evidence" value="ECO:0007669"/>
    <property type="project" value="TreeGrafter"/>
</dbReference>
<proteinExistence type="inferred from homology"/>
<dbReference type="FunFam" id="3.30.460.10:FF:000001">
    <property type="entry name" value="GTP pyrophosphokinase RelA"/>
    <property type="match status" value="1"/>
</dbReference>
<dbReference type="PATRIC" id="fig|883113.3.peg.1257"/>
<dbReference type="GO" id="GO:0015970">
    <property type="term" value="P:guanosine tetraphosphate biosynthetic process"/>
    <property type="evidence" value="ECO:0007669"/>
    <property type="project" value="UniProtKB-UniPathway"/>
</dbReference>
<evidence type="ECO:0000313" key="10">
    <source>
        <dbReference type="Proteomes" id="UP000006190"/>
    </source>
</evidence>
<dbReference type="GO" id="GO:0008728">
    <property type="term" value="F:GTP diphosphokinase activity"/>
    <property type="evidence" value="ECO:0007669"/>
    <property type="project" value="UniProtKB-EC"/>
</dbReference>